<keyword evidence="6" id="KW-0630">Potassium</keyword>
<comment type="subcellular location">
    <subcellularLocation>
        <location evidence="1">Cell membrane</location>
        <topology evidence="1">Multi-pass membrane protein</topology>
    </subcellularLocation>
</comment>
<reference evidence="11 12" key="1">
    <citation type="submission" date="2020-08" db="EMBL/GenBank/DDBJ databases">
        <title>Genomic Encyclopedia of Type Strains, Phase IV (KMG-IV): sequencing the most valuable type-strain genomes for metagenomic binning, comparative biology and taxonomic classification.</title>
        <authorList>
            <person name="Goeker M."/>
        </authorList>
    </citation>
    <scope>NUCLEOTIDE SEQUENCE [LARGE SCALE GENOMIC DNA]</scope>
    <source>
        <strain evidence="11 12">DSM 2461</strain>
    </source>
</reference>
<dbReference type="PANTHER" id="PTHR32024">
    <property type="entry name" value="TRK SYSTEM POTASSIUM UPTAKE PROTEIN TRKG-RELATED"/>
    <property type="match status" value="1"/>
</dbReference>
<feature type="transmembrane region" description="Helical" evidence="10">
    <location>
        <begin position="375"/>
        <end position="396"/>
    </location>
</feature>
<sequence>MKSYFSSGKLLFFTYFIMNIFLGSLLLKLPIAWTGSEPIRYIDTLFTAVSAVCVTGLATVGTNEFSRFGQIVILILIQAGGLGIITFSTIYLALPGSRVSLRNSKIIREYFIMDSNFTPKDIVRAILTVTLIAELTGMLLLFIEFNRAGIDSPVFSSLFHSVSAFCNAGFSLFPDSLESFQNNRLITITIATLIVVGGIGFMVISDIYQFFRGKKRKLRFHSKMMIIATISLIFIGAIVYGLLEWNGVFSDMKTSEKIIPIFFQSITTRTAGFNSVSQSALSPPSKFFTLLMMFIGAGSGSTAGGIKVSTAFILFIILFKGVDDKGEVRILGRRLSSEHLTRAALFFVKAVFILFLSIFFLIFMESGKGFSYLDIIFESFSALGTVGLSAGLTPYLSVGGKMIVIATMFAGRVGLFALIMPMHISYKDRFIDYPKGEVLIG</sequence>
<feature type="transmembrane region" description="Helical" evidence="10">
    <location>
        <begin position="403"/>
        <end position="424"/>
    </location>
</feature>
<gene>
    <name evidence="11" type="ORF">HNR50_000001</name>
</gene>
<organism evidence="11 12">
    <name type="scientific">Spirochaeta isovalerica</name>
    <dbReference type="NCBI Taxonomy" id="150"/>
    <lineage>
        <taxon>Bacteria</taxon>
        <taxon>Pseudomonadati</taxon>
        <taxon>Spirochaetota</taxon>
        <taxon>Spirochaetia</taxon>
        <taxon>Spirochaetales</taxon>
        <taxon>Spirochaetaceae</taxon>
        <taxon>Spirochaeta</taxon>
    </lineage>
</organism>
<dbReference type="Pfam" id="PF02386">
    <property type="entry name" value="TrkH"/>
    <property type="match status" value="1"/>
</dbReference>
<feature type="transmembrane region" description="Helical" evidence="10">
    <location>
        <begin position="340"/>
        <end position="363"/>
    </location>
</feature>
<accession>A0A841R6H1</accession>
<keyword evidence="2" id="KW-0813">Transport</keyword>
<evidence type="ECO:0000256" key="1">
    <source>
        <dbReference type="ARBA" id="ARBA00004651"/>
    </source>
</evidence>
<evidence type="ECO:0000256" key="2">
    <source>
        <dbReference type="ARBA" id="ARBA00022448"/>
    </source>
</evidence>
<protein>
    <submittedName>
        <fullName evidence="11">Trk system potassium uptake protein TrkH</fullName>
    </submittedName>
</protein>
<evidence type="ECO:0000256" key="3">
    <source>
        <dbReference type="ARBA" id="ARBA00022475"/>
    </source>
</evidence>
<evidence type="ECO:0000256" key="10">
    <source>
        <dbReference type="SAM" id="Phobius"/>
    </source>
</evidence>
<evidence type="ECO:0000256" key="5">
    <source>
        <dbReference type="ARBA" id="ARBA00022692"/>
    </source>
</evidence>
<dbReference type="GO" id="GO:0005886">
    <property type="term" value="C:plasma membrane"/>
    <property type="evidence" value="ECO:0007669"/>
    <property type="project" value="UniProtKB-SubCell"/>
</dbReference>
<keyword evidence="3" id="KW-1003">Cell membrane</keyword>
<dbReference type="RefSeq" id="WP_184742139.1">
    <property type="nucleotide sequence ID" value="NZ_JACHGJ010000001.1"/>
</dbReference>
<feature type="transmembrane region" description="Helical" evidence="10">
    <location>
        <begin position="154"/>
        <end position="173"/>
    </location>
</feature>
<keyword evidence="8" id="KW-0406">Ion transport</keyword>
<evidence type="ECO:0000256" key="8">
    <source>
        <dbReference type="ARBA" id="ARBA00023065"/>
    </source>
</evidence>
<comment type="caution">
    <text evidence="11">The sequence shown here is derived from an EMBL/GenBank/DDBJ whole genome shotgun (WGS) entry which is preliminary data.</text>
</comment>
<evidence type="ECO:0000256" key="4">
    <source>
        <dbReference type="ARBA" id="ARBA00022538"/>
    </source>
</evidence>
<evidence type="ECO:0000313" key="11">
    <source>
        <dbReference type="EMBL" id="MBB6478368.1"/>
    </source>
</evidence>
<feature type="transmembrane region" description="Helical" evidence="10">
    <location>
        <begin position="72"/>
        <end position="94"/>
    </location>
</feature>
<dbReference type="GO" id="GO:0015379">
    <property type="term" value="F:potassium:chloride symporter activity"/>
    <property type="evidence" value="ECO:0007669"/>
    <property type="project" value="InterPro"/>
</dbReference>
<dbReference type="NCBIfam" id="TIGR00933">
    <property type="entry name" value="2a38"/>
    <property type="match status" value="1"/>
</dbReference>
<keyword evidence="12" id="KW-1185">Reference proteome</keyword>
<dbReference type="Proteomes" id="UP000587760">
    <property type="component" value="Unassembled WGS sequence"/>
</dbReference>
<name>A0A841R6H1_9SPIO</name>
<dbReference type="InterPro" id="IPR003445">
    <property type="entry name" value="Cat_transpt"/>
</dbReference>
<keyword evidence="7 10" id="KW-1133">Transmembrane helix</keyword>
<feature type="transmembrane region" description="Helical" evidence="10">
    <location>
        <begin position="122"/>
        <end position="142"/>
    </location>
</feature>
<evidence type="ECO:0000256" key="7">
    <source>
        <dbReference type="ARBA" id="ARBA00022989"/>
    </source>
</evidence>
<evidence type="ECO:0000256" key="9">
    <source>
        <dbReference type="ARBA" id="ARBA00023136"/>
    </source>
</evidence>
<dbReference type="EMBL" id="JACHGJ010000001">
    <property type="protein sequence ID" value="MBB6478368.1"/>
    <property type="molecule type" value="Genomic_DNA"/>
</dbReference>
<dbReference type="PANTHER" id="PTHR32024:SF1">
    <property type="entry name" value="KTR SYSTEM POTASSIUM UPTAKE PROTEIN B"/>
    <property type="match status" value="1"/>
</dbReference>
<feature type="transmembrane region" description="Helical" evidence="10">
    <location>
        <begin position="39"/>
        <end position="60"/>
    </location>
</feature>
<keyword evidence="5 10" id="KW-0812">Transmembrane</keyword>
<evidence type="ECO:0000256" key="6">
    <source>
        <dbReference type="ARBA" id="ARBA00022958"/>
    </source>
</evidence>
<keyword evidence="9 10" id="KW-0472">Membrane</keyword>
<keyword evidence="4" id="KW-0633">Potassium transport</keyword>
<feature type="transmembrane region" description="Helical" evidence="10">
    <location>
        <begin position="185"/>
        <end position="204"/>
    </location>
</feature>
<evidence type="ECO:0000313" key="12">
    <source>
        <dbReference type="Proteomes" id="UP000587760"/>
    </source>
</evidence>
<feature type="transmembrane region" description="Helical" evidence="10">
    <location>
        <begin position="287"/>
        <end position="319"/>
    </location>
</feature>
<feature type="transmembrane region" description="Helical" evidence="10">
    <location>
        <begin position="12"/>
        <end position="33"/>
    </location>
</feature>
<dbReference type="InterPro" id="IPR004772">
    <property type="entry name" value="TrkH"/>
</dbReference>
<dbReference type="AlphaFoldDB" id="A0A841R6H1"/>
<feature type="transmembrane region" description="Helical" evidence="10">
    <location>
        <begin position="225"/>
        <end position="243"/>
    </location>
</feature>
<proteinExistence type="predicted"/>